<proteinExistence type="predicted"/>
<dbReference type="EMBL" id="JBFCZG010000001">
    <property type="protein sequence ID" value="KAL3426735.1"/>
    <property type="molecule type" value="Genomic_DNA"/>
</dbReference>
<evidence type="ECO:0000313" key="2">
    <source>
        <dbReference type="EMBL" id="KAL3426735.1"/>
    </source>
</evidence>
<evidence type="ECO:0000313" key="3">
    <source>
        <dbReference type="Proteomes" id="UP001629113"/>
    </source>
</evidence>
<feature type="chain" id="PRO_5045517220" evidence="1">
    <location>
        <begin position="22"/>
        <end position="160"/>
    </location>
</feature>
<sequence>MQFSNIATSLALLSILTLTVAAPAAGPNLLQAAKQPVTVAALAPVTNLMSSNIGVINIACNHLYQCIGTGIGNLASFITDPPPMSGSITLSGDCTKGVCTGYHNATGSANTILPLNIDCGANSALCMASYYGNLSDIITNPQLVGTFPSIPRYSLFLFVF</sequence>
<name>A0ABR4PTQ6_9HELO</name>
<gene>
    <name evidence="2" type="ORF">PVAG01_00244</name>
</gene>
<accession>A0ABR4PTQ6</accession>
<protein>
    <submittedName>
        <fullName evidence="2">Uncharacterized protein</fullName>
    </submittedName>
</protein>
<comment type="caution">
    <text evidence="2">The sequence shown here is derived from an EMBL/GenBank/DDBJ whole genome shotgun (WGS) entry which is preliminary data.</text>
</comment>
<reference evidence="2 3" key="1">
    <citation type="submission" date="2024-06" db="EMBL/GenBank/DDBJ databases">
        <title>Complete genome of Phlyctema vagabunda strain 19-DSS-EL-015.</title>
        <authorList>
            <person name="Fiorenzani C."/>
        </authorList>
    </citation>
    <scope>NUCLEOTIDE SEQUENCE [LARGE SCALE GENOMIC DNA]</scope>
    <source>
        <strain evidence="2 3">19-DSS-EL-015</strain>
    </source>
</reference>
<keyword evidence="3" id="KW-1185">Reference proteome</keyword>
<evidence type="ECO:0000256" key="1">
    <source>
        <dbReference type="SAM" id="SignalP"/>
    </source>
</evidence>
<dbReference type="Proteomes" id="UP001629113">
    <property type="component" value="Unassembled WGS sequence"/>
</dbReference>
<feature type="signal peptide" evidence="1">
    <location>
        <begin position="1"/>
        <end position="21"/>
    </location>
</feature>
<organism evidence="2 3">
    <name type="scientific">Phlyctema vagabunda</name>
    <dbReference type="NCBI Taxonomy" id="108571"/>
    <lineage>
        <taxon>Eukaryota</taxon>
        <taxon>Fungi</taxon>
        <taxon>Dikarya</taxon>
        <taxon>Ascomycota</taxon>
        <taxon>Pezizomycotina</taxon>
        <taxon>Leotiomycetes</taxon>
        <taxon>Helotiales</taxon>
        <taxon>Dermateaceae</taxon>
        <taxon>Phlyctema</taxon>
    </lineage>
</organism>
<keyword evidence="1" id="KW-0732">Signal</keyword>